<protein>
    <submittedName>
        <fullName evidence="1">Uncharacterized protein</fullName>
    </submittedName>
</protein>
<gene>
    <name evidence="1" type="ORF">B840_09180</name>
</gene>
<sequence length="224" mass="24422">MQKIAAELRHRELTQEIYNIGDEVAEYIEHLLEAVRDWDSELTHDCLAEFEEILSDARRDSRQIVGELLGLRQALTSGVRAGILSATAAAGAKLIEPELLDAPSLDELFPLTSPVNVTGLSEALNARTELVVEHLGELVAWVLDQTKLVAGNLDAVSLPHLYARVGTHVNATVEGWLHTVADAHPSYARGMRGNHTPEFLAERARIDAVVARVSAKRAQRGAAS</sequence>
<accession>A0A0B6TT66</accession>
<dbReference type="RefSeq" id="WP_042621876.1">
    <property type="nucleotide sequence ID" value="NZ_CP007790.1"/>
</dbReference>
<evidence type="ECO:0000313" key="2">
    <source>
        <dbReference type="Proteomes" id="UP000031928"/>
    </source>
</evidence>
<evidence type="ECO:0000313" key="1">
    <source>
        <dbReference type="EMBL" id="AJK69429.1"/>
    </source>
</evidence>
<dbReference type="STRING" id="1224162.B840_09180"/>
<organism evidence="1 2">
    <name type="scientific">Corynebacterium marinum DSM 44953</name>
    <dbReference type="NCBI Taxonomy" id="1224162"/>
    <lineage>
        <taxon>Bacteria</taxon>
        <taxon>Bacillati</taxon>
        <taxon>Actinomycetota</taxon>
        <taxon>Actinomycetes</taxon>
        <taxon>Mycobacteriales</taxon>
        <taxon>Corynebacteriaceae</taxon>
        <taxon>Corynebacterium</taxon>
    </lineage>
</organism>
<dbReference type="KEGG" id="cmq:B840_09180"/>
<dbReference type="HOGENOM" id="CLU_082066_0_0_11"/>
<dbReference type="EMBL" id="CP007790">
    <property type="protein sequence ID" value="AJK69429.1"/>
    <property type="molecule type" value="Genomic_DNA"/>
</dbReference>
<dbReference type="AlphaFoldDB" id="A0A0B6TT66"/>
<dbReference type="Proteomes" id="UP000031928">
    <property type="component" value="Chromosome"/>
</dbReference>
<name>A0A0B6TT66_9CORY</name>
<dbReference type="OrthoDB" id="4426143at2"/>
<proteinExistence type="predicted"/>
<keyword evidence="2" id="KW-1185">Reference proteome</keyword>
<reference evidence="1 2" key="1">
    <citation type="submission" date="2014-05" db="EMBL/GenBank/DDBJ databases">
        <title>Complete genome sequence of Corynebacterium marinum DSM 44953.</title>
        <authorList>
            <person name="Schaffert L."/>
            <person name="Albersmeier A."/>
            <person name="Kalinowski J."/>
            <person name="Ruckert C."/>
        </authorList>
    </citation>
    <scope>NUCLEOTIDE SEQUENCE [LARGE SCALE GENOMIC DNA]</scope>
    <source>
        <strain evidence="1 2">DSM 44953</strain>
    </source>
</reference>